<proteinExistence type="predicted"/>
<dbReference type="InterPro" id="IPR025587">
    <property type="entry name" value="DUF4351"/>
</dbReference>
<evidence type="ECO:0000313" key="2">
    <source>
        <dbReference type="EMBL" id="SER58279.1"/>
    </source>
</evidence>
<dbReference type="PANTHER" id="PTHR35586">
    <property type="entry name" value="SLL1691 PROTEIN"/>
    <property type="match status" value="1"/>
</dbReference>
<accession>A0A1I4JM93</accession>
<evidence type="ECO:0000259" key="1">
    <source>
        <dbReference type="Pfam" id="PF14261"/>
    </source>
</evidence>
<evidence type="ECO:0000313" key="4">
    <source>
        <dbReference type="Proteomes" id="UP000186599"/>
    </source>
</evidence>
<reference evidence="4 5" key="1">
    <citation type="submission" date="2016-10" db="EMBL/GenBank/DDBJ databases">
        <authorList>
            <person name="de Groot N.N."/>
        </authorList>
    </citation>
    <scope>NUCLEOTIDE SEQUENCE [LARGE SCALE GENOMIC DNA]</scope>
    <source>
        <strain evidence="3 4">CGMCC 1.9095</strain>
        <strain evidence="2 5">DSM 22558</strain>
    </source>
</reference>
<keyword evidence="4" id="KW-1185">Reference proteome</keyword>
<evidence type="ECO:0000313" key="3">
    <source>
        <dbReference type="EMBL" id="SFL67226.1"/>
    </source>
</evidence>
<dbReference type="EMBL" id="FOGN01000001">
    <property type="protein sequence ID" value="SER58279.1"/>
    <property type="molecule type" value="Genomic_DNA"/>
</dbReference>
<organism evidence="3 4">
    <name type="scientific">Halopseudomonas bauzanensis</name>
    <dbReference type="NCBI Taxonomy" id="653930"/>
    <lineage>
        <taxon>Bacteria</taxon>
        <taxon>Pseudomonadati</taxon>
        <taxon>Pseudomonadota</taxon>
        <taxon>Gammaproteobacteria</taxon>
        <taxon>Pseudomonadales</taxon>
        <taxon>Pseudomonadaceae</taxon>
        <taxon>Halopseudomonas</taxon>
    </lineage>
</organism>
<dbReference type="PANTHER" id="PTHR35586:SF1">
    <property type="entry name" value="SLL1691 PROTEIN"/>
    <property type="match status" value="1"/>
</dbReference>
<dbReference type="AlphaFoldDB" id="A0A1I4JM93"/>
<sequence length="301" mass="35444">MAHSHDQNFKNLILDYPQQALEFFAAQEAVGLDQQVRITAVRQEQLKERLGDHFRELDVPLLVEWPDGRRETLLFAIEEETDPTRFSIRRLAHYCLDLTELMKTDRIVPVVIFLRTSKHIPRYLELGGDRHTYLSFHYLSCELSRLEANDWLHSPNLVARLNLPNMHWQPEQKIDIYASAVRGLQEMEPDLDKQVKYLDFIDIYTALDDNDMREYQERYPQETNKMSGLRERWLSEGKEQGIAQGIEQGERSLLYRQLTRRFGPLDAPTEARLQRATAAELERWADNILEAHTLEEVFTLH</sequence>
<dbReference type="OrthoDB" id="7025307at2"/>
<dbReference type="Proteomes" id="UP000186599">
    <property type="component" value="Unassembled WGS sequence"/>
</dbReference>
<dbReference type="STRING" id="653930.SAMN05216589_0980"/>
<name>A0A1I4JM93_9GAMM</name>
<protein>
    <recommendedName>
        <fullName evidence="1">DUF4351 domain-containing protein</fullName>
    </recommendedName>
</protein>
<evidence type="ECO:0000313" key="5">
    <source>
        <dbReference type="Proteomes" id="UP000186904"/>
    </source>
</evidence>
<dbReference type="EMBL" id="FOUA01000001">
    <property type="protein sequence ID" value="SFL67226.1"/>
    <property type="molecule type" value="Genomic_DNA"/>
</dbReference>
<gene>
    <name evidence="3" type="ORF">SAMN04487855_0646</name>
    <name evidence="2" type="ORF">SAMN05216589_0980</name>
</gene>
<dbReference type="Proteomes" id="UP000186904">
    <property type="component" value="Unassembled WGS sequence"/>
</dbReference>
<feature type="domain" description="DUF4351" evidence="1">
    <location>
        <begin position="244"/>
        <end position="296"/>
    </location>
</feature>
<dbReference type="Pfam" id="PF14261">
    <property type="entry name" value="DUF4351"/>
    <property type="match status" value="1"/>
</dbReference>
<dbReference type="RefSeq" id="WP_074778084.1">
    <property type="nucleotide sequence ID" value="NZ_FOGN01000001.1"/>
</dbReference>